<dbReference type="PANTHER" id="PTHR11679">
    <property type="entry name" value="VESICLE PROTEIN SORTING-ASSOCIATED"/>
    <property type="match status" value="1"/>
</dbReference>
<dbReference type="Gene3D" id="1.25.40.850">
    <property type="match status" value="1"/>
</dbReference>
<reference evidence="2" key="1">
    <citation type="journal article" date="2014" name="PLoS ONE">
        <title>Transcriptome-Based Identification of ABC Transporters in the Western Tarnished Plant Bug Lygus hesperus.</title>
        <authorList>
            <person name="Hull J.J."/>
            <person name="Chaney K."/>
            <person name="Geib S.M."/>
            <person name="Fabrick J.A."/>
            <person name="Brent C.S."/>
            <person name="Walsh D."/>
            <person name="Lavine L.C."/>
        </authorList>
    </citation>
    <scope>NUCLEOTIDE SEQUENCE</scope>
</reference>
<protein>
    <submittedName>
        <fullName evidence="2">Vacuolar protein sorting-associated protein 33A</fullName>
    </submittedName>
</protein>
<dbReference type="InterPro" id="IPR036045">
    <property type="entry name" value="Sec1-like_sf"/>
</dbReference>
<dbReference type="InterPro" id="IPR001619">
    <property type="entry name" value="Sec1-like"/>
</dbReference>
<dbReference type="EMBL" id="GBHO01037516">
    <property type="protein sequence ID" value="JAG06088.1"/>
    <property type="molecule type" value="Transcribed_RNA"/>
</dbReference>
<dbReference type="Gene3D" id="3.90.830.10">
    <property type="entry name" value="Syntaxin Binding Protein 1, Chain A, domain 2"/>
    <property type="match status" value="1"/>
</dbReference>
<dbReference type="PIRSF" id="PIRSF005715">
    <property type="entry name" value="VPS45_Sec1"/>
    <property type="match status" value="1"/>
</dbReference>
<dbReference type="InterPro" id="IPR043127">
    <property type="entry name" value="Sec-1-like_dom3a"/>
</dbReference>
<name>A0A0A9WE85_LYGHE</name>
<evidence type="ECO:0000313" key="2">
    <source>
        <dbReference type="EMBL" id="JAG06084.1"/>
    </source>
</evidence>
<accession>A0A0A9WE85</accession>
<proteinExistence type="inferred from homology"/>
<dbReference type="Pfam" id="PF00995">
    <property type="entry name" value="Sec1"/>
    <property type="match status" value="1"/>
</dbReference>
<dbReference type="InterPro" id="IPR043154">
    <property type="entry name" value="Sec-1-like_dom1"/>
</dbReference>
<dbReference type="SUPFAM" id="SSF56815">
    <property type="entry name" value="Sec1/munc18-like (SM) proteins"/>
    <property type="match status" value="1"/>
</dbReference>
<dbReference type="GO" id="GO:0016192">
    <property type="term" value="P:vesicle-mediated transport"/>
    <property type="evidence" value="ECO:0007669"/>
    <property type="project" value="InterPro"/>
</dbReference>
<evidence type="ECO:0000256" key="1">
    <source>
        <dbReference type="ARBA" id="ARBA00009884"/>
    </source>
</evidence>
<reference evidence="2" key="2">
    <citation type="submission" date="2014-07" db="EMBL/GenBank/DDBJ databases">
        <authorList>
            <person name="Hull J."/>
        </authorList>
    </citation>
    <scope>NUCLEOTIDE SEQUENCE</scope>
</reference>
<dbReference type="InterPro" id="IPR027482">
    <property type="entry name" value="Sec1-like_dom2"/>
</dbReference>
<dbReference type="Gene3D" id="3.40.50.2060">
    <property type="match status" value="1"/>
</dbReference>
<comment type="similarity">
    <text evidence="1">Belongs to the STXBP/unc-18/SEC1 family.</text>
</comment>
<dbReference type="InterPro" id="IPR043155">
    <property type="entry name" value="VPS33_dom3b"/>
</dbReference>
<dbReference type="Gene3D" id="3.40.50.1910">
    <property type="match status" value="1"/>
</dbReference>
<evidence type="ECO:0000313" key="3">
    <source>
        <dbReference type="EMBL" id="JAG06088.1"/>
    </source>
</evidence>
<sequence>MTNYLNGGKVNLSLLQEQYRKELLTLIDKCDGTKAIVWDDALGVPFGVVASSSLLRDHNVGKMYQLNFGKLPVLKDVKNIIFISRAHEHLMDMIADNIHGEERSGIRKEYHLFFVPRRTNVCEKRLADKGVKGNFTFIEDIKCDIFPFDYDLMSMEVENTYKDLYLYNDPSSLYQAAQSIQTLQSLYGPITKISGLGDAAVHVNKLVERFSREPHSFPTTSQIDHLVLIDRSVDLLTPLVTQLTYEGLIDEIYEIKNMNVFLPSEKFSDSNDGPSTMLSPKKTIILNSADELHAEIRDKSFSAVGPTLNKRTAAISKQLEERHNDRSIGEMKQFVEKLPQLMETKKSLGIHLTIAKMIKEVVDTDEFSDCLKLEQSLLLGVETDKVQTYIEDMIAHQVPLFKVLRMICIQSATNSGLKPKVLEYYKREIIQTYGFEHIITLSKLEDAGLLRSQASGKRVYAILKKTLKLIVEDGSETLPKDISYVHSIYAPLSIRLVEHLVRAGSWRGLTDDLTLLTNKLVHPQQAIINNQSRRTSIGSQASSLNENPKVFLVFFLGGCTFSEIAALRFLASQEDPNNNVEFVIATTKLINGTTFLQSLSKDP</sequence>
<dbReference type="AlphaFoldDB" id="A0A0A9WE85"/>
<organism evidence="2">
    <name type="scientific">Lygus hesperus</name>
    <name type="common">Western plant bug</name>
    <dbReference type="NCBI Taxonomy" id="30085"/>
    <lineage>
        <taxon>Eukaryota</taxon>
        <taxon>Metazoa</taxon>
        <taxon>Ecdysozoa</taxon>
        <taxon>Arthropoda</taxon>
        <taxon>Hexapoda</taxon>
        <taxon>Insecta</taxon>
        <taxon>Pterygota</taxon>
        <taxon>Neoptera</taxon>
        <taxon>Paraneoptera</taxon>
        <taxon>Hemiptera</taxon>
        <taxon>Heteroptera</taxon>
        <taxon>Panheteroptera</taxon>
        <taxon>Cimicomorpha</taxon>
        <taxon>Miridae</taxon>
        <taxon>Mirini</taxon>
        <taxon>Lygus</taxon>
    </lineage>
</organism>
<gene>
    <name evidence="2" type="primary">Vps33a_1</name>
    <name evidence="3" type="synonym">Vps33a_2</name>
    <name evidence="3" type="ORF">CM83_67882</name>
    <name evidence="2" type="ORF">CM83_67883</name>
</gene>
<dbReference type="EMBL" id="GBHO01037520">
    <property type="protein sequence ID" value="JAG06084.1"/>
    <property type="molecule type" value="Transcribed_RNA"/>
</dbReference>